<dbReference type="AlphaFoldDB" id="A0AAE1RCD7"/>
<organism evidence="1 2">
    <name type="scientific">Anisodus tanguticus</name>
    <dbReference type="NCBI Taxonomy" id="243964"/>
    <lineage>
        <taxon>Eukaryota</taxon>
        <taxon>Viridiplantae</taxon>
        <taxon>Streptophyta</taxon>
        <taxon>Embryophyta</taxon>
        <taxon>Tracheophyta</taxon>
        <taxon>Spermatophyta</taxon>
        <taxon>Magnoliopsida</taxon>
        <taxon>eudicotyledons</taxon>
        <taxon>Gunneridae</taxon>
        <taxon>Pentapetalae</taxon>
        <taxon>asterids</taxon>
        <taxon>lamiids</taxon>
        <taxon>Solanales</taxon>
        <taxon>Solanaceae</taxon>
        <taxon>Solanoideae</taxon>
        <taxon>Hyoscyameae</taxon>
        <taxon>Anisodus</taxon>
    </lineage>
</organism>
<keyword evidence="2" id="KW-1185">Reference proteome</keyword>
<reference evidence="1" key="1">
    <citation type="submission" date="2023-12" db="EMBL/GenBank/DDBJ databases">
        <title>Genome assembly of Anisodus tanguticus.</title>
        <authorList>
            <person name="Wang Y.-J."/>
        </authorList>
    </citation>
    <scope>NUCLEOTIDE SEQUENCE</scope>
    <source>
        <strain evidence="1">KB-2021</strain>
        <tissue evidence="1">Leaf</tissue>
    </source>
</reference>
<evidence type="ECO:0000313" key="1">
    <source>
        <dbReference type="EMBL" id="KAK4348222.1"/>
    </source>
</evidence>
<proteinExistence type="predicted"/>
<evidence type="ECO:0000313" key="2">
    <source>
        <dbReference type="Proteomes" id="UP001291623"/>
    </source>
</evidence>
<protein>
    <submittedName>
        <fullName evidence="1">Uncharacterized protein</fullName>
    </submittedName>
</protein>
<dbReference type="EMBL" id="JAVYJV010000018">
    <property type="protein sequence ID" value="KAK4348222.1"/>
    <property type="molecule type" value="Genomic_DNA"/>
</dbReference>
<gene>
    <name evidence="1" type="ORF">RND71_034561</name>
</gene>
<sequence>MMTYPHLSQNDVVEEAVETDSDVLYEELHEKFARDKMSRGARQTSAIARHFQAIPIAQRVTLFKRKAFKNLSKCKNARSTRQTSTMARRTKAMPLAQRVRVSKLQQLLKISKDGTTHMSRQASAIASGLFALIIAQRIQ</sequence>
<dbReference type="Proteomes" id="UP001291623">
    <property type="component" value="Unassembled WGS sequence"/>
</dbReference>
<comment type="caution">
    <text evidence="1">The sequence shown here is derived from an EMBL/GenBank/DDBJ whole genome shotgun (WGS) entry which is preliminary data.</text>
</comment>
<name>A0AAE1RCD7_9SOLA</name>
<accession>A0AAE1RCD7</accession>